<keyword evidence="1" id="KW-0732">Signal</keyword>
<evidence type="ECO:0000259" key="2">
    <source>
        <dbReference type="Pfam" id="PF07250"/>
    </source>
</evidence>
<dbReference type="SUPFAM" id="SSF50965">
    <property type="entry name" value="Galactose oxidase, central domain"/>
    <property type="match status" value="1"/>
</dbReference>
<dbReference type="PANTHER" id="PTHR32208:SF21">
    <property type="entry name" value="LOW QUALITY PROTEIN: ALDEHYDE OXIDASE GLOX-LIKE"/>
    <property type="match status" value="1"/>
</dbReference>
<organism evidence="4 5">
    <name type="scientific">Marchantia polymorpha subsp. ruderalis</name>
    <dbReference type="NCBI Taxonomy" id="1480154"/>
    <lineage>
        <taxon>Eukaryota</taxon>
        <taxon>Viridiplantae</taxon>
        <taxon>Streptophyta</taxon>
        <taxon>Embryophyta</taxon>
        <taxon>Marchantiophyta</taxon>
        <taxon>Marchantiopsida</taxon>
        <taxon>Marchantiidae</taxon>
        <taxon>Marchantiales</taxon>
        <taxon>Marchantiaceae</taxon>
        <taxon>Marchantia</taxon>
    </lineage>
</organism>
<protein>
    <recommendedName>
        <fullName evidence="6">Galactose oxidase-like Early set domain-containing protein</fullName>
    </recommendedName>
</protein>
<sequence>MQLSKKEAFPKAQVRTEILYGITKEESRKLRVKGTDSRVVEAFEGQSLLSDGRKDCKSEHQDVEQIQEHALASVTLKECSISCMVQAQPLSGNGSWRILSNNAGVPSMHSAVTRFNTVILIDRTNIGPSQIALPGGNCRDNPRDQNLTHDCTAHSVVFDPSTNAVRPVSIFSDTQCSTAQFLANGTLLHAGGDSDGLKKVRTFKPCLASETCDWTESTDMSLLNNRWYGTSQLLPDNRVIVIGGRGSFTYEFLPRKPSEGTYYMPFLNQTSNWEEDNLYPYVHLLPDGNLFIFANRDSILLDYTNNSVIRTYPTIPGEPRNYPSGGSSVMLPLDAANNYSSVEVLVCGGARLGSYRNTAKQWGCSKTCGRMTVTSATPSWAMETMPFRRCMGDMILLPTADVLIINGAQNGSQGWDGSSNPAFSPVAYFPDNAPGTRFTSYAPTTIPRVYHATANLLPDGRILLAGSNPHGYYVYSENEFPTELRVEAFYPPYLHKEYTSQQPRFISYPHRVTYGQMFNVTLFLKVDSDSVPQVDMNLVSTPFVSHSYAQGQRLLKLAVTAPVNSNGVGNQYTLAVTAPPTATIAPRSYYMLFANNNGVPSRAVWVQIV</sequence>
<accession>A0A176VEB1</accession>
<name>A0A176VEB1_MARPO</name>
<dbReference type="PANTHER" id="PTHR32208">
    <property type="entry name" value="SECRETED PROTEIN-RELATED"/>
    <property type="match status" value="1"/>
</dbReference>
<dbReference type="InterPro" id="IPR009880">
    <property type="entry name" value="Glyoxal_oxidase_N"/>
</dbReference>
<reference evidence="4" key="1">
    <citation type="submission" date="2016-03" db="EMBL/GenBank/DDBJ databases">
        <title>Mechanisms controlling the formation of the plant cell surface in tip-growing cells are functionally conserved among land plants.</title>
        <authorList>
            <person name="Honkanen S."/>
            <person name="Jones V.A."/>
            <person name="Morieri G."/>
            <person name="Champion C."/>
            <person name="Hetherington A.J."/>
            <person name="Kelly S."/>
            <person name="Saint-Marcoux D."/>
            <person name="Proust H."/>
            <person name="Prescott H."/>
            <person name="Dolan L."/>
        </authorList>
    </citation>
    <scope>NUCLEOTIDE SEQUENCE [LARGE SCALE GENOMIC DNA]</scope>
    <source>
        <tissue evidence="4">Whole gametophyte</tissue>
    </source>
</reference>
<keyword evidence="5" id="KW-1185">Reference proteome</keyword>
<dbReference type="AlphaFoldDB" id="A0A176VEB1"/>
<dbReference type="Pfam" id="PF09118">
    <property type="entry name" value="GO-like_E_set"/>
    <property type="match status" value="1"/>
</dbReference>
<dbReference type="InterPro" id="IPR011043">
    <property type="entry name" value="Gal_Oxase/kelch_b-propeller"/>
</dbReference>
<dbReference type="EMBL" id="LVLJ01004022">
    <property type="protein sequence ID" value="OAE18732.1"/>
    <property type="molecule type" value="Genomic_DNA"/>
</dbReference>
<evidence type="ECO:0000313" key="4">
    <source>
        <dbReference type="EMBL" id="OAE18732.1"/>
    </source>
</evidence>
<dbReference type="Pfam" id="PF07250">
    <property type="entry name" value="Glyoxal_oxid_N"/>
    <property type="match status" value="1"/>
</dbReference>
<feature type="domain" description="Glyoxal oxidase N-terminal" evidence="2">
    <location>
        <begin position="108"/>
        <end position="493"/>
    </location>
</feature>
<dbReference type="InterPro" id="IPR014756">
    <property type="entry name" value="Ig_E-set"/>
</dbReference>
<proteinExistence type="predicted"/>
<dbReference type="SUPFAM" id="SSF81296">
    <property type="entry name" value="E set domains"/>
    <property type="match status" value="1"/>
</dbReference>
<gene>
    <name evidence="4" type="ORF">AXG93_4846s1250</name>
</gene>
<evidence type="ECO:0000313" key="5">
    <source>
        <dbReference type="Proteomes" id="UP000077202"/>
    </source>
</evidence>
<dbReference type="CDD" id="cd02851">
    <property type="entry name" value="E_set_GO_C"/>
    <property type="match status" value="1"/>
</dbReference>
<dbReference type="Gene3D" id="2.130.10.80">
    <property type="entry name" value="Galactose oxidase/kelch, beta-propeller"/>
    <property type="match status" value="1"/>
</dbReference>
<dbReference type="Gene3D" id="2.60.40.10">
    <property type="entry name" value="Immunoglobulins"/>
    <property type="match status" value="1"/>
</dbReference>
<feature type="domain" description="Galactose oxidase-like Early set" evidence="3">
    <location>
        <begin position="503"/>
        <end position="608"/>
    </location>
</feature>
<dbReference type="InterPro" id="IPR013783">
    <property type="entry name" value="Ig-like_fold"/>
</dbReference>
<evidence type="ECO:0000256" key="1">
    <source>
        <dbReference type="ARBA" id="ARBA00022729"/>
    </source>
</evidence>
<dbReference type="InterPro" id="IPR037293">
    <property type="entry name" value="Gal_Oxidase_central_sf"/>
</dbReference>
<dbReference type="Proteomes" id="UP000077202">
    <property type="component" value="Unassembled WGS sequence"/>
</dbReference>
<comment type="caution">
    <text evidence="4">The sequence shown here is derived from an EMBL/GenBank/DDBJ whole genome shotgun (WGS) entry which is preliminary data.</text>
</comment>
<evidence type="ECO:0000259" key="3">
    <source>
        <dbReference type="Pfam" id="PF09118"/>
    </source>
</evidence>
<dbReference type="InterPro" id="IPR015202">
    <property type="entry name" value="GO-like_E_set"/>
</dbReference>
<evidence type="ECO:0008006" key="6">
    <source>
        <dbReference type="Google" id="ProtNLM"/>
    </source>
</evidence>